<feature type="compositionally biased region" description="Polar residues" evidence="1">
    <location>
        <begin position="348"/>
        <end position="362"/>
    </location>
</feature>
<dbReference type="Gene3D" id="1.25.40.10">
    <property type="entry name" value="Tetratricopeptide repeat domain"/>
    <property type="match status" value="1"/>
</dbReference>
<feature type="region of interest" description="Disordered" evidence="1">
    <location>
        <begin position="337"/>
        <end position="372"/>
    </location>
</feature>
<accession>A0A9P6RRH3</accession>
<feature type="region of interest" description="Disordered" evidence="1">
    <location>
        <begin position="439"/>
        <end position="467"/>
    </location>
</feature>
<organism evidence="2 3">
    <name type="scientific">Dissophora globulifera</name>
    <dbReference type="NCBI Taxonomy" id="979702"/>
    <lineage>
        <taxon>Eukaryota</taxon>
        <taxon>Fungi</taxon>
        <taxon>Fungi incertae sedis</taxon>
        <taxon>Mucoromycota</taxon>
        <taxon>Mortierellomycotina</taxon>
        <taxon>Mortierellomycetes</taxon>
        <taxon>Mortierellales</taxon>
        <taxon>Mortierellaceae</taxon>
        <taxon>Dissophora</taxon>
    </lineage>
</organism>
<dbReference type="InterPro" id="IPR050667">
    <property type="entry name" value="PPR-containing_protein"/>
</dbReference>
<dbReference type="PANTHER" id="PTHR47939:SF1">
    <property type="entry name" value="OS04G0684500 PROTEIN"/>
    <property type="match status" value="1"/>
</dbReference>
<feature type="compositionally biased region" description="Low complexity" evidence="1">
    <location>
        <begin position="24"/>
        <end position="41"/>
    </location>
</feature>
<keyword evidence="3" id="KW-1185">Reference proteome</keyword>
<evidence type="ECO:0000256" key="1">
    <source>
        <dbReference type="SAM" id="MobiDB-lite"/>
    </source>
</evidence>
<proteinExistence type="predicted"/>
<protein>
    <submittedName>
        <fullName evidence="2">Uncharacterized protein</fullName>
    </submittedName>
</protein>
<feature type="region of interest" description="Disordered" evidence="1">
    <location>
        <begin position="24"/>
        <end position="67"/>
    </location>
</feature>
<comment type="caution">
    <text evidence="2">The sequence shown here is derived from an EMBL/GenBank/DDBJ whole genome shotgun (WGS) entry which is preliminary data.</text>
</comment>
<dbReference type="Pfam" id="PF13812">
    <property type="entry name" value="PPR_3"/>
    <property type="match status" value="1"/>
</dbReference>
<dbReference type="EMBL" id="JAAAIP010000138">
    <property type="protein sequence ID" value="KAG0324756.1"/>
    <property type="molecule type" value="Genomic_DNA"/>
</dbReference>
<name>A0A9P6RRH3_9FUNG</name>
<feature type="compositionally biased region" description="Low complexity" evidence="1">
    <location>
        <begin position="251"/>
        <end position="270"/>
    </location>
</feature>
<dbReference type="Proteomes" id="UP000738325">
    <property type="component" value="Unassembled WGS sequence"/>
</dbReference>
<dbReference type="PANTHER" id="PTHR47939">
    <property type="entry name" value="MEMBRANE-ASSOCIATED SALT-INDUCIBLE PROTEIN-LIKE"/>
    <property type="match status" value="1"/>
</dbReference>
<gene>
    <name evidence="2" type="ORF">BGZ99_001477</name>
</gene>
<dbReference type="InterPro" id="IPR002885">
    <property type="entry name" value="PPR_rpt"/>
</dbReference>
<feature type="region of interest" description="Disordered" evidence="1">
    <location>
        <begin position="250"/>
        <end position="277"/>
    </location>
</feature>
<feature type="compositionally biased region" description="Polar residues" evidence="1">
    <location>
        <begin position="196"/>
        <end position="211"/>
    </location>
</feature>
<feature type="compositionally biased region" description="Basic and acidic residues" evidence="1">
    <location>
        <begin position="439"/>
        <end position="448"/>
    </location>
</feature>
<feature type="region of interest" description="Disordered" evidence="1">
    <location>
        <begin position="179"/>
        <end position="211"/>
    </location>
</feature>
<dbReference type="AlphaFoldDB" id="A0A9P6RRH3"/>
<evidence type="ECO:0000313" key="3">
    <source>
        <dbReference type="Proteomes" id="UP000738325"/>
    </source>
</evidence>
<feature type="compositionally biased region" description="Basic and acidic residues" evidence="1">
    <location>
        <begin position="46"/>
        <end position="56"/>
    </location>
</feature>
<dbReference type="InterPro" id="IPR011990">
    <property type="entry name" value="TPR-like_helical_dom_sf"/>
</dbReference>
<sequence>MHSTQLITTASAYPAQSIVYNSPPNATSATKTPSSPPLLTTGRTVLKSDGDDRDASSWRFPSPLGAKDRRDIGPVQAWASTSEALSHFYNLLHQIKSSSISASASSTCSSALALQSALQHYAYLSHLQSVHNTILVPRKDARTLFLLQGRSHKTLKNLEALLRIAVDLIWLNEKGRSKRRHARRAAAAEGGVDITHATSEPQTAPATDSVSSAARYIHSPADNHHGLRASEYAIIMNWIGSVSALETTAYSGSSSMDDNNDGSSGSDPSSTAHQHRVGGHIGALDRAWAIWQDLLLTGMKPDVVLYTVLMDQFLKAKEHSRANQIWDHMHPRDNDCHHHDEYVDTDNSRMQQEPSDSVSKPLSNGVGIHASSSSTRTTKLGFYSTDHGSTRTCTPKKHVSSVSENAIANVQMYSVLMQNHILNRDLQGVARMYQQLVRAADKSPDGAKSDSSSGGRRKANGSARHAAPLPPLQVNTVIVNQILKVLVDLGDVKAAKEIYTEMKLHQDRHQQQHPDVAATARLSHGVACTSPLSLTSTPLHHRAFRRRSTWLRKARAIALETSTIDHTSAPTTSIRPDKTTYRLMLGLAMRIGDEDLEQLVLDDLSLSILE</sequence>
<evidence type="ECO:0000313" key="2">
    <source>
        <dbReference type="EMBL" id="KAG0324756.1"/>
    </source>
</evidence>
<dbReference type="OrthoDB" id="185373at2759"/>
<reference evidence="2" key="1">
    <citation type="journal article" date="2020" name="Fungal Divers.">
        <title>Resolving the Mortierellaceae phylogeny through synthesis of multi-gene phylogenetics and phylogenomics.</title>
        <authorList>
            <person name="Vandepol N."/>
            <person name="Liber J."/>
            <person name="Desiro A."/>
            <person name="Na H."/>
            <person name="Kennedy M."/>
            <person name="Barry K."/>
            <person name="Grigoriev I.V."/>
            <person name="Miller A.N."/>
            <person name="O'Donnell K."/>
            <person name="Stajich J.E."/>
            <person name="Bonito G."/>
        </authorList>
    </citation>
    <scope>NUCLEOTIDE SEQUENCE</scope>
    <source>
        <strain evidence="2">REB-010B</strain>
    </source>
</reference>